<proteinExistence type="predicted"/>
<comment type="caution">
    <text evidence="1">The sequence shown here is derived from an EMBL/GenBank/DDBJ whole genome shotgun (WGS) entry which is preliminary data.</text>
</comment>
<keyword evidence="2" id="KW-1185">Reference proteome</keyword>
<organism evidence="1 2">
    <name type="scientific">Leyella stercorea</name>
    <dbReference type="NCBI Taxonomy" id="363265"/>
    <lineage>
        <taxon>Bacteria</taxon>
        <taxon>Pseudomonadati</taxon>
        <taxon>Bacteroidota</taxon>
        <taxon>Bacteroidia</taxon>
        <taxon>Bacteroidales</taxon>
        <taxon>Prevotellaceae</taxon>
        <taxon>Leyella</taxon>
    </lineage>
</organism>
<evidence type="ECO:0000313" key="1">
    <source>
        <dbReference type="EMBL" id="RHK48088.1"/>
    </source>
</evidence>
<dbReference type="AlphaFoldDB" id="A0A3R6MI66"/>
<reference evidence="1 2" key="1">
    <citation type="submission" date="2018-08" db="EMBL/GenBank/DDBJ databases">
        <title>A genome reference for cultivated species of the human gut microbiota.</title>
        <authorList>
            <person name="Zou Y."/>
            <person name="Xue W."/>
            <person name="Luo G."/>
        </authorList>
    </citation>
    <scope>NUCLEOTIDE SEQUENCE [LARGE SCALE GENOMIC DNA]</scope>
    <source>
        <strain evidence="1 2">AF42-9</strain>
    </source>
</reference>
<accession>A0A3R6MI66</accession>
<name>A0A3R6MI66_9BACT</name>
<protein>
    <submittedName>
        <fullName evidence="1">Uncharacterized protein</fullName>
    </submittedName>
</protein>
<gene>
    <name evidence="1" type="ORF">DW060_11210</name>
</gene>
<dbReference type="Proteomes" id="UP000286598">
    <property type="component" value="Unassembled WGS sequence"/>
</dbReference>
<evidence type="ECO:0000313" key="2">
    <source>
        <dbReference type="Proteomes" id="UP000286598"/>
    </source>
</evidence>
<sequence length="120" mass="13865">MYIALAGLDKWARHDNGDMNHSNKHCYVNDVWYHIWQTVQLAEYALVHEVLLGCEMSIVVNVMRTFITIRCNGTTLRLRVVVEGEGEHHWQIHQHQQPGKPHSSIVNNTHCPKLFISLLA</sequence>
<dbReference type="EMBL" id="QRNO01000072">
    <property type="protein sequence ID" value="RHK48088.1"/>
    <property type="molecule type" value="Genomic_DNA"/>
</dbReference>